<sequence length="82" mass="9349">MKDYFAVVQAIRNGTVLYRIQRRDPLDPGSDSVTFCEIATLNRIIRDMARYRSDSGVLPEDTLGSLWYPDGIDPSTFFSDIE</sequence>
<dbReference type="PATRIC" id="fig|889378.3.peg.727"/>
<proteinExistence type="predicted"/>
<dbReference type="KEGG" id="sfc:Spiaf_0717"/>
<accession>H9UH23</accession>
<gene>
    <name evidence="1" type="ordered locus">Spiaf_0717</name>
</gene>
<evidence type="ECO:0000313" key="1">
    <source>
        <dbReference type="EMBL" id="AFG36816.1"/>
    </source>
</evidence>
<keyword evidence="2" id="KW-1185">Reference proteome</keyword>
<evidence type="ECO:0000313" key="2">
    <source>
        <dbReference type="Proteomes" id="UP000007383"/>
    </source>
</evidence>
<dbReference type="HOGENOM" id="CLU_2556568_0_0_12"/>
<dbReference type="RefSeq" id="WP_014454813.1">
    <property type="nucleotide sequence ID" value="NC_017098.1"/>
</dbReference>
<dbReference type="AlphaFoldDB" id="H9UH23"/>
<protein>
    <submittedName>
        <fullName evidence="1">Uncharacterized protein</fullName>
    </submittedName>
</protein>
<dbReference type="Proteomes" id="UP000007383">
    <property type="component" value="Chromosome"/>
</dbReference>
<dbReference type="EMBL" id="CP003282">
    <property type="protein sequence ID" value="AFG36816.1"/>
    <property type="molecule type" value="Genomic_DNA"/>
</dbReference>
<dbReference type="STRING" id="889378.Spiaf_0717"/>
<name>H9UH23_SPIAZ</name>
<organism evidence="1 2">
    <name type="scientific">Spirochaeta africana (strain ATCC 700263 / DSM 8902 / Z-7692)</name>
    <dbReference type="NCBI Taxonomy" id="889378"/>
    <lineage>
        <taxon>Bacteria</taxon>
        <taxon>Pseudomonadati</taxon>
        <taxon>Spirochaetota</taxon>
        <taxon>Spirochaetia</taxon>
        <taxon>Spirochaetales</taxon>
        <taxon>Spirochaetaceae</taxon>
        <taxon>Spirochaeta</taxon>
    </lineage>
</organism>
<reference evidence="2" key="1">
    <citation type="journal article" date="2013" name="Stand. Genomic Sci.">
        <title>Complete genome sequence of the halophilic bacterium Spirochaeta africana type strain (Z-7692(T)) from the alkaline Lake Magadi in the East African Rift.</title>
        <authorList>
            <person name="Liolos K."/>
            <person name="Abt B."/>
            <person name="Scheuner C."/>
            <person name="Teshima H."/>
            <person name="Held B."/>
            <person name="Lapidus A."/>
            <person name="Nolan M."/>
            <person name="Lucas S."/>
            <person name="Deshpande S."/>
            <person name="Cheng J.F."/>
            <person name="Tapia R."/>
            <person name="Goodwin L.A."/>
            <person name="Pitluck S."/>
            <person name="Pagani I."/>
            <person name="Ivanova N."/>
            <person name="Mavromatis K."/>
            <person name="Mikhailova N."/>
            <person name="Huntemann M."/>
            <person name="Pati A."/>
            <person name="Chen A."/>
            <person name="Palaniappan K."/>
            <person name="Land M."/>
            <person name="Rohde M."/>
            <person name="Tindall B.J."/>
            <person name="Detter J.C."/>
            <person name="Goker M."/>
            <person name="Bristow J."/>
            <person name="Eisen J.A."/>
            <person name="Markowitz V."/>
            <person name="Hugenholtz P."/>
            <person name="Woyke T."/>
            <person name="Klenk H.P."/>
            <person name="Kyrpides N.C."/>
        </authorList>
    </citation>
    <scope>NUCLEOTIDE SEQUENCE</scope>
    <source>
        <strain evidence="2">ATCC 700263 / DSM 8902 / Z-7692</strain>
    </source>
</reference>